<keyword evidence="3" id="KW-1185">Reference proteome</keyword>
<comment type="caution">
    <text evidence="2">The sequence shown here is derived from an EMBL/GenBank/DDBJ whole genome shotgun (WGS) entry which is preliminary data.</text>
</comment>
<dbReference type="Pfam" id="PF21525">
    <property type="entry name" value="Nlp36"/>
    <property type="match status" value="1"/>
</dbReference>
<keyword evidence="1" id="KW-0472">Membrane</keyword>
<evidence type="ECO:0000313" key="3">
    <source>
        <dbReference type="Proteomes" id="UP000614601"/>
    </source>
</evidence>
<evidence type="ECO:0000256" key="1">
    <source>
        <dbReference type="SAM" id="Phobius"/>
    </source>
</evidence>
<dbReference type="EMBL" id="CAJFCW020000006">
    <property type="protein sequence ID" value="CAG9125238.1"/>
    <property type="molecule type" value="Genomic_DNA"/>
</dbReference>
<keyword evidence="1" id="KW-0812">Transmembrane</keyword>
<dbReference type="EMBL" id="CAJFDH010000006">
    <property type="protein sequence ID" value="CAD5228900.1"/>
    <property type="molecule type" value="Genomic_DNA"/>
</dbReference>
<feature type="transmembrane region" description="Helical" evidence="1">
    <location>
        <begin position="12"/>
        <end position="37"/>
    </location>
</feature>
<evidence type="ECO:0000313" key="2">
    <source>
        <dbReference type="EMBL" id="CAD5228900.1"/>
    </source>
</evidence>
<dbReference type="OrthoDB" id="5830384at2759"/>
<name>A0A811LK78_9BILA</name>
<proteinExistence type="predicted"/>
<reference evidence="2" key="1">
    <citation type="submission" date="2020-09" db="EMBL/GenBank/DDBJ databases">
        <authorList>
            <person name="Kikuchi T."/>
        </authorList>
    </citation>
    <scope>NUCLEOTIDE SEQUENCE</scope>
    <source>
        <strain evidence="2">SH1</strain>
    </source>
</reference>
<dbReference type="AlphaFoldDB" id="A0A811LK78"/>
<gene>
    <name evidence="2" type="ORF">BOKJ2_LOCUS12959</name>
</gene>
<protein>
    <submittedName>
        <fullName evidence="2">Uncharacterized protein</fullName>
    </submittedName>
</protein>
<organism evidence="2 3">
    <name type="scientific">Bursaphelenchus okinawaensis</name>
    <dbReference type="NCBI Taxonomy" id="465554"/>
    <lineage>
        <taxon>Eukaryota</taxon>
        <taxon>Metazoa</taxon>
        <taxon>Ecdysozoa</taxon>
        <taxon>Nematoda</taxon>
        <taxon>Chromadorea</taxon>
        <taxon>Rhabditida</taxon>
        <taxon>Tylenchina</taxon>
        <taxon>Tylenchomorpha</taxon>
        <taxon>Aphelenchoidea</taxon>
        <taxon>Aphelenchoididae</taxon>
        <taxon>Bursaphelenchus</taxon>
    </lineage>
</organism>
<accession>A0A811LK78</accession>
<dbReference type="Proteomes" id="UP000614601">
    <property type="component" value="Unassembled WGS sequence"/>
</dbReference>
<sequence length="99" mass="11214">MPKQEFELVDLMGPFVVALIFGVVLLLISFTIINWYCITHKDDLTVFEKLGKRADIRLGPHKMSVIRRGGYASTYAKEDDEYRKKKSHAAQVALASEIA</sequence>
<dbReference type="Proteomes" id="UP000783686">
    <property type="component" value="Unassembled WGS sequence"/>
</dbReference>
<keyword evidence="1" id="KW-1133">Transmembrane helix</keyword>